<dbReference type="OrthoDB" id="415590at2759"/>
<dbReference type="GO" id="GO:0003700">
    <property type="term" value="F:DNA-binding transcription factor activity"/>
    <property type="evidence" value="ECO:0007669"/>
    <property type="project" value="TreeGrafter"/>
</dbReference>
<dbReference type="Proteomes" id="UP000016924">
    <property type="component" value="Unassembled WGS sequence"/>
</dbReference>
<keyword evidence="2" id="KW-0539">Nucleus</keyword>
<protein>
    <recommendedName>
        <fullName evidence="6">Transcription factor domain-containing protein</fullName>
    </recommendedName>
</protein>
<dbReference type="Pfam" id="PF11951">
    <property type="entry name" value="Fungal_trans_2"/>
    <property type="match status" value="1"/>
</dbReference>
<dbReference type="GO" id="GO:0005634">
    <property type="term" value="C:nucleus"/>
    <property type="evidence" value="ECO:0007669"/>
    <property type="project" value="UniProtKB-SubCell"/>
</dbReference>
<dbReference type="GeneID" id="19900938"/>
<sequence length="703" mass="77966">MRQSQTEHRHRHNLQIVDVTFNSDKCGATETTSASNQPHGWTWNKTHKAVNRDTSDSDSSQIFSPHAESAAVRMEPSSQRHPGSRGLDQVEFVAPEGYVQLSPPHSRIPSALLTSEVDGALGRSSSKEGGSNFYGPSEADASRSAVQAQDGGSVFSNADAVGAYPELTSTPASRLSLDHNSIHGDQCHSGFTAAGLEALDYLTSYPTNAGPLPSTANQDGTHPWVSHAGDARIQASLPIDQIMIDSPDVYAMYYPDPVYQELHGLLHSHILETARNTGFTRQGTPNPPARETSPTRQSSPPLSDRDREAGPMQCSEMSNVSPKGTRMTVRRELELWQNYLDEVAVWLDMFDNQRHFQHTLPMMAKTASHLRYSILALSARQMERRDPNKPYTESLGLYQEAIQLIVRDLASMDTAVIASCVLLCVLEMMSSSPKDWKRHLDGSAMLLEAAGVNGVVGGMRQALFWCFARMDVWGGFLSDTFTKIPTNRWFLPSGPMSTAVTRFKMESKGFDSYANYAVFLCASVLNVISGQSGSSAEQGENNSERTGSYSARWRALYELLQDWYTSRPEEMKPLMTQPAAVDDHWNPFPIVLYGNLPAINGNQLYHTSALLMLQAKPKDVRLSKNHKSILWHARQICGISASNFNHGPWINALQPLWIAGKVMSHPSEHRKILEILARIEAETGWATSWRAEDLKEYWGDMDG</sequence>
<evidence type="ECO:0000256" key="2">
    <source>
        <dbReference type="ARBA" id="ARBA00023242"/>
    </source>
</evidence>
<evidence type="ECO:0000256" key="1">
    <source>
        <dbReference type="ARBA" id="ARBA00004123"/>
    </source>
</evidence>
<dbReference type="STRING" id="1168221.R7YRU9"/>
<dbReference type="AlphaFoldDB" id="R7YRU9"/>
<dbReference type="PANTHER" id="PTHR37534">
    <property type="entry name" value="TRANSCRIPTIONAL ACTIVATOR PROTEIN UGA3"/>
    <property type="match status" value="1"/>
</dbReference>
<accession>R7YRU9</accession>
<feature type="region of interest" description="Disordered" evidence="3">
    <location>
        <begin position="50"/>
        <end position="85"/>
    </location>
</feature>
<dbReference type="GO" id="GO:0000976">
    <property type="term" value="F:transcription cis-regulatory region binding"/>
    <property type="evidence" value="ECO:0007669"/>
    <property type="project" value="TreeGrafter"/>
</dbReference>
<dbReference type="EMBL" id="JH767568">
    <property type="protein sequence ID" value="EON64396.1"/>
    <property type="molecule type" value="Genomic_DNA"/>
</dbReference>
<name>R7YRU9_CONA1</name>
<organism evidence="4 5">
    <name type="scientific">Coniosporium apollinis (strain CBS 100218)</name>
    <name type="common">Rock-inhabiting black yeast</name>
    <dbReference type="NCBI Taxonomy" id="1168221"/>
    <lineage>
        <taxon>Eukaryota</taxon>
        <taxon>Fungi</taxon>
        <taxon>Dikarya</taxon>
        <taxon>Ascomycota</taxon>
        <taxon>Pezizomycotina</taxon>
        <taxon>Dothideomycetes</taxon>
        <taxon>Dothideomycetes incertae sedis</taxon>
        <taxon>Coniosporium</taxon>
    </lineage>
</organism>
<evidence type="ECO:0008006" key="6">
    <source>
        <dbReference type="Google" id="ProtNLM"/>
    </source>
</evidence>
<gene>
    <name evidence="4" type="ORF">W97_03627</name>
</gene>
<dbReference type="PANTHER" id="PTHR37534:SF4">
    <property type="entry name" value="ZN(II)2CYS6 TRANSCRIPTION FACTOR (EUROFUNG)"/>
    <property type="match status" value="1"/>
</dbReference>
<dbReference type="CDD" id="cd12148">
    <property type="entry name" value="fungal_TF_MHR"/>
    <property type="match status" value="1"/>
</dbReference>
<evidence type="ECO:0000313" key="5">
    <source>
        <dbReference type="Proteomes" id="UP000016924"/>
    </source>
</evidence>
<feature type="compositionally biased region" description="Polar residues" evidence="3">
    <location>
        <begin position="292"/>
        <end position="301"/>
    </location>
</feature>
<reference evidence="5" key="1">
    <citation type="submission" date="2012-06" db="EMBL/GenBank/DDBJ databases">
        <title>The genome sequence of Coniosporium apollinis CBS 100218.</title>
        <authorList>
            <consortium name="The Broad Institute Genome Sequencing Platform"/>
            <person name="Cuomo C."/>
            <person name="Gorbushina A."/>
            <person name="Noack S."/>
            <person name="Walker B."/>
            <person name="Young S.K."/>
            <person name="Zeng Q."/>
            <person name="Gargeya S."/>
            <person name="Fitzgerald M."/>
            <person name="Haas B."/>
            <person name="Abouelleil A."/>
            <person name="Alvarado L."/>
            <person name="Arachchi H.M."/>
            <person name="Berlin A.M."/>
            <person name="Chapman S.B."/>
            <person name="Goldberg J."/>
            <person name="Griggs A."/>
            <person name="Gujja S."/>
            <person name="Hansen M."/>
            <person name="Howarth C."/>
            <person name="Imamovic A."/>
            <person name="Larimer J."/>
            <person name="McCowan C."/>
            <person name="Montmayeur A."/>
            <person name="Murphy C."/>
            <person name="Neiman D."/>
            <person name="Pearson M."/>
            <person name="Priest M."/>
            <person name="Roberts A."/>
            <person name="Saif S."/>
            <person name="Shea T."/>
            <person name="Sisk P."/>
            <person name="Sykes S."/>
            <person name="Wortman J."/>
            <person name="Nusbaum C."/>
            <person name="Birren B."/>
        </authorList>
    </citation>
    <scope>NUCLEOTIDE SEQUENCE [LARGE SCALE GENOMIC DNA]</scope>
    <source>
        <strain evidence="5">CBS 100218</strain>
    </source>
</reference>
<evidence type="ECO:0000313" key="4">
    <source>
        <dbReference type="EMBL" id="EON64396.1"/>
    </source>
</evidence>
<dbReference type="HOGENOM" id="CLU_008719_5_1_1"/>
<dbReference type="GO" id="GO:0045944">
    <property type="term" value="P:positive regulation of transcription by RNA polymerase II"/>
    <property type="evidence" value="ECO:0007669"/>
    <property type="project" value="TreeGrafter"/>
</dbReference>
<dbReference type="OMA" id="YHASMIL"/>
<feature type="region of interest" description="Disordered" evidence="3">
    <location>
        <begin position="121"/>
        <end position="150"/>
    </location>
</feature>
<dbReference type="eggNOG" id="ENOG502T2XG">
    <property type="taxonomic scope" value="Eukaryota"/>
</dbReference>
<dbReference type="RefSeq" id="XP_007779713.1">
    <property type="nucleotide sequence ID" value="XM_007781523.1"/>
</dbReference>
<evidence type="ECO:0000256" key="3">
    <source>
        <dbReference type="SAM" id="MobiDB-lite"/>
    </source>
</evidence>
<dbReference type="InterPro" id="IPR021858">
    <property type="entry name" value="Fun_TF"/>
</dbReference>
<comment type="subcellular location">
    <subcellularLocation>
        <location evidence="1">Nucleus</location>
    </subcellularLocation>
</comment>
<proteinExistence type="predicted"/>
<keyword evidence="5" id="KW-1185">Reference proteome</keyword>
<feature type="region of interest" description="Disordered" evidence="3">
    <location>
        <begin position="276"/>
        <end position="325"/>
    </location>
</feature>